<dbReference type="RefSeq" id="WP_379947838.1">
    <property type="nucleotide sequence ID" value="NZ_JBHMAF010000014.1"/>
</dbReference>
<name>A0ABV5WAW3_9BACI</name>
<dbReference type="Proteomes" id="UP001589609">
    <property type="component" value="Unassembled WGS sequence"/>
</dbReference>
<evidence type="ECO:0000313" key="1">
    <source>
        <dbReference type="EMBL" id="MFB9757535.1"/>
    </source>
</evidence>
<evidence type="ECO:0008006" key="3">
    <source>
        <dbReference type="Google" id="ProtNLM"/>
    </source>
</evidence>
<keyword evidence="2" id="KW-1185">Reference proteome</keyword>
<comment type="caution">
    <text evidence="1">The sequence shown here is derived from an EMBL/GenBank/DDBJ whole genome shotgun (WGS) entry which is preliminary data.</text>
</comment>
<dbReference type="EMBL" id="JBHMAF010000014">
    <property type="protein sequence ID" value="MFB9757535.1"/>
    <property type="molecule type" value="Genomic_DNA"/>
</dbReference>
<sequence length="69" mass="7962">MVSRDSSFPFKKATDEANSNIIQISDRFHIVQSLRKTTESVLKKLVPAHFSLQIQTRGDDEISIFHFVR</sequence>
<reference evidence="1 2" key="1">
    <citation type="submission" date="2024-09" db="EMBL/GenBank/DDBJ databases">
        <authorList>
            <person name="Sun Q."/>
            <person name="Mori K."/>
        </authorList>
    </citation>
    <scope>NUCLEOTIDE SEQUENCE [LARGE SCALE GENOMIC DNA]</scope>
    <source>
        <strain evidence="1 2">JCM 11201</strain>
    </source>
</reference>
<evidence type="ECO:0000313" key="2">
    <source>
        <dbReference type="Proteomes" id="UP001589609"/>
    </source>
</evidence>
<organism evidence="1 2">
    <name type="scientific">Ectobacillus funiculus</name>
    <dbReference type="NCBI Taxonomy" id="137993"/>
    <lineage>
        <taxon>Bacteria</taxon>
        <taxon>Bacillati</taxon>
        <taxon>Bacillota</taxon>
        <taxon>Bacilli</taxon>
        <taxon>Bacillales</taxon>
        <taxon>Bacillaceae</taxon>
        <taxon>Ectobacillus</taxon>
    </lineage>
</organism>
<gene>
    <name evidence="1" type="ORF">ACFFMS_03120</name>
</gene>
<protein>
    <recommendedName>
        <fullName evidence="3">Transposase IS204/IS1001/IS1096/IS1165 DDE domain-containing protein</fullName>
    </recommendedName>
</protein>
<proteinExistence type="predicted"/>
<accession>A0ABV5WAW3</accession>